<dbReference type="RefSeq" id="WP_076835252.1">
    <property type="nucleotide sequence ID" value="NZ_CP019434.1"/>
</dbReference>
<proteinExistence type="predicted"/>
<organism evidence="1 2">
    <name type="scientific">Acidihalobacter ferrooxydans</name>
    <dbReference type="NCBI Taxonomy" id="1765967"/>
    <lineage>
        <taxon>Bacteria</taxon>
        <taxon>Pseudomonadati</taxon>
        <taxon>Pseudomonadota</taxon>
        <taxon>Gammaproteobacteria</taxon>
        <taxon>Chromatiales</taxon>
        <taxon>Ectothiorhodospiraceae</taxon>
        <taxon>Acidihalobacter</taxon>
    </lineage>
</organism>
<keyword evidence="2" id="KW-1185">Reference proteome</keyword>
<dbReference type="KEGG" id="afy:BW247_01330"/>
<dbReference type="InterPro" id="IPR014993">
    <property type="entry name" value="DUF1841"/>
</dbReference>
<evidence type="ECO:0008006" key="3">
    <source>
        <dbReference type="Google" id="ProtNLM"/>
    </source>
</evidence>
<dbReference type="STRING" id="1765967.BW247_01330"/>
<name>A0A1P8UDI5_9GAMM</name>
<dbReference type="AlphaFoldDB" id="A0A1P8UDI5"/>
<dbReference type="Proteomes" id="UP000243807">
    <property type="component" value="Chromosome"/>
</dbReference>
<gene>
    <name evidence="1" type="ORF">BW247_01330</name>
</gene>
<dbReference type="Pfam" id="PF08897">
    <property type="entry name" value="DUF1841"/>
    <property type="match status" value="1"/>
</dbReference>
<accession>A0A1P8UDI5</accession>
<dbReference type="OrthoDB" id="9789432at2"/>
<sequence>MFGQDRSQIRQFFLDVWARRRRGETLDPLATQIVDAIEAHPEYHALFDAEDAALHGEYLPEQGASNPFLHLGMHLAIREQTATDRPAGMRAAYQALCERLGDSHQAEHAMMDCLGESLWTAQRNGTPPDEQAYLECLKRLAAR</sequence>
<dbReference type="EMBL" id="CP019434">
    <property type="protein sequence ID" value="APZ41905.1"/>
    <property type="molecule type" value="Genomic_DNA"/>
</dbReference>
<protein>
    <recommendedName>
        <fullName evidence="3">DUF1841 domain-containing protein</fullName>
    </recommendedName>
</protein>
<evidence type="ECO:0000313" key="1">
    <source>
        <dbReference type="EMBL" id="APZ41905.1"/>
    </source>
</evidence>
<evidence type="ECO:0000313" key="2">
    <source>
        <dbReference type="Proteomes" id="UP000243807"/>
    </source>
</evidence>
<reference evidence="1 2" key="1">
    <citation type="submission" date="2017-01" db="EMBL/GenBank/DDBJ databases">
        <title>Draft sequence of Acidihalobacter ferrooxidans strain DSM 14175 (strain V8).</title>
        <authorList>
            <person name="Khaleque H.N."/>
            <person name="Ramsay J.P."/>
            <person name="Murphy R.J.T."/>
            <person name="Kaksonen A.H."/>
            <person name="Boxall N.J."/>
            <person name="Watkin E.L.J."/>
        </authorList>
    </citation>
    <scope>NUCLEOTIDE SEQUENCE [LARGE SCALE GENOMIC DNA]</scope>
    <source>
        <strain evidence="1 2">V8</strain>
    </source>
</reference>